<dbReference type="PROSITE" id="PS51832">
    <property type="entry name" value="HD_GYP"/>
    <property type="match status" value="1"/>
</dbReference>
<dbReference type="AlphaFoldDB" id="A0A0F9VEJ7"/>
<dbReference type="EMBL" id="LAZR01000053">
    <property type="protein sequence ID" value="KKN98202.1"/>
    <property type="molecule type" value="Genomic_DNA"/>
</dbReference>
<dbReference type="InterPro" id="IPR003607">
    <property type="entry name" value="HD/PDEase_dom"/>
</dbReference>
<dbReference type="InterPro" id="IPR009875">
    <property type="entry name" value="PilZ_domain"/>
</dbReference>
<dbReference type="SMART" id="SM00471">
    <property type="entry name" value="HDc"/>
    <property type="match status" value="1"/>
</dbReference>
<name>A0A0F9VEJ7_9ZZZZ</name>
<dbReference type="PANTHER" id="PTHR43155:SF2">
    <property type="entry name" value="CYCLIC DI-GMP PHOSPHODIESTERASE PA4108"/>
    <property type="match status" value="1"/>
</dbReference>
<dbReference type="PANTHER" id="PTHR43155">
    <property type="entry name" value="CYCLIC DI-GMP PHOSPHODIESTERASE PA4108-RELATED"/>
    <property type="match status" value="1"/>
</dbReference>
<dbReference type="SUPFAM" id="SSF109604">
    <property type="entry name" value="HD-domain/PDEase-like"/>
    <property type="match status" value="1"/>
</dbReference>
<reference evidence="2" key="1">
    <citation type="journal article" date="2015" name="Nature">
        <title>Complex archaea that bridge the gap between prokaryotes and eukaryotes.</title>
        <authorList>
            <person name="Spang A."/>
            <person name="Saw J.H."/>
            <person name="Jorgensen S.L."/>
            <person name="Zaremba-Niedzwiedzka K."/>
            <person name="Martijn J."/>
            <person name="Lind A.E."/>
            <person name="van Eijk R."/>
            <person name="Schleper C."/>
            <person name="Guy L."/>
            <person name="Ettema T.J."/>
        </authorList>
    </citation>
    <scope>NUCLEOTIDE SEQUENCE</scope>
</reference>
<dbReference type="CDD" id="cd00077">
    <property type="entry name" value="HDc"/>
    <property type="match status" value="1"/>
</dbReference>
<dbReference type="Gene3D" id="1.10.3210.10">
    <property type="entry name" value="Hypothetical protein af1432"/>
    <property type="match status" value="1"/>
</dbReference>
<sequence>MVAQQDEYETIVNTTVIESLLNTLIETGGVSLCLATPDARPEPIVLMEQYVGQALVMNLSSVDYLLHHLQGGAAFYLRGQAQGKVVRTPLLHLTETRHSGGRFLCCSDYPEALDVLQRRESFRAELRMGMVVLVGLHGGNTAIKGELRDLSQDGCQLELPMAASGVLSEASGPLKLAFTFPDGTYFEVLGNARHRKTDAERHLLRVGFNFVEGGAEQERQIWYFVCEIEREAARYKKEDQGDRQPSPLFALPGKRDGASELLGRRDVKRYATPMARRLVKVAAYLNAQLLALQQGSDIDGRQLSRYSDRILDLHEEDREALLFASRCLFPEPLVVRHGIAVAIHLLDLVGVSMPRELRKAIVASGLIHDLGKALVPQVLFKAPHFEARHREAMSEHVQLLLDRLNNCQWLSASIAQAVIGGINERLDGSGYPGGLSGADLNELSKASAVVDVVEAMRRDRTDRPAKTVQQIYRHLLQHPNQFDMRWIKRYIEHFKGLPVGSLARFSSQQQGWILRLDAKGNPTEVLLAPQAEPPMRDNVGAIVQGNVTERLGRTIGEVAIST</sequence>
<comment type="caution">
    <text evidence="2">The sequence shown here is derived from an EMBL/GenBank/DDBJ whole genome shotgun (WGS) entry which is preliminary data.</text>
</comment>
<evidence type="ECO:0000313" key="2">
    <source>
        <dbReference type="EMBL" id="KKN98202.1"/>
    </source>
</evidence>
<feature type="domain" description="HD-GYP" evidence="1">
    <location>
        <begin position="310"/>
        <end position="507"/>
    </location>
</feature>
<organism evidence="2">
    <name type="scientific">marine sediment metagenome</name>
    <dbReference type="NCBI Taxonomy" id="412755"/>
    <lineage>
        <taxon>unclassified sequences</taxon>
        <taxon>metagenomes</taxon>
        <taxon>ecological metagenomes</taxon>
    </lineage>
</organism>
<dbReference type="Pfam" id="PF13487">
    <property type="entry name" value="HD_5"/>
    <property type="match status" value="1"/>
</dbReference>
<evidence type="ECO:0000259" key="1">
    <source>
        <dbReference type="PROSITE" id="PS51832"/>
    </source>
</evidence>
<gene>
    <name evidence="2" type="ORF">LCGC14_0150670</name>
</gene>
<protein>
    <recommendedName>
        <fullName evidence="1">HD-GYP domain-containing protein</fullName>
    </recommendedName>
</protein>
<dbReference type="Gene3D" id="2.40.10.220">
    <property type="entry name" value="predicted glycosyltransferase like domains"/>
    <property type="match status" value="1"/>
</dbReference>
<accession>A0A0F9VEJ7</accession>
<dbReference type="GO" id="GO:0035438">
    <property type="term" value="F:cyclic-di-GMP binding"/>
    <property type="evidence" value="ECO:0007669"/>
    <property type="project" value="InterPro"/>
</dbReference>
<dbReference type="Pfam" id="PF07238">
    <property type="entry name" value="PilZ"/>
    <property type="match status" value="1"/>
</dbReference>
<proteinExistence type="predicted"/>
<dbReference type="InterPro" id="IPR037522">
    <property type="entry name" value="HD_GYP_dom"/>
</dbReference>